<evidence type="ECO:0000313" key="4">
    <source>
        <dbReference type="EMBL" id="KAE9004193.1"/>
    </source>
</evidence>
<evidence type="ECO:0000313" key="7">
    <source>
        <dbReference type="Proteomes" id="UP000440367"/>
    </source>
</evidence>
<feature type="compositionally biased region" description="Polar residues" evidence="2">
    <location>
        <begin position="139"/>
        <end position="155"/>
    </location>
</feature>
<name>A0A6A3KKD0_9STRA</name>
<evidence type="ECO:0000313" key="3">
    <source>
        <dbReference type="EMBL" id="KAE8935071.1"/>
    </source>
</evidence>
<evidence type="ECO:0000313" key="5">
    <source>
        <dbReference type="EMBL" id="KAE9223529.1"/>
    </source>
</evidence>
<accession>A0A6A3KKD0</accession>
<dbReference type="EMBL" id="QXGF01000841">
    <property type="protein sequence ID" value="KAE8935071.1"/>
    <property type="molecule type" value="Genomic_DNA"/>
</dbReference>
<dbReference type="Proteomes" id="UP000429523">
    <property type="component" value="Unassembled WGS sequence"/>
</dbReference>
<gene>
    <name evidence="5" type="ORF">PF002_g14950</name>
    <name evidence="3" type="ORF">PF009_g14972</name>
    <name evidence="4" type="ORF">PF011_g12561</name>
</gene>
<feature type="coiled-coil region" evidence="1">
    <location>
        <begin position="183"/>
        <end position="210"/>
    </location>
</feature>
<proteinExistence type="predicted"/>
<keyword evidence="1" id="KW-0175">Coiled coil</keyword>
<evidence type="ECO:0000313" key="8">
    <source>
        <dbReference type="Proteomes" id="UP000460718"/>
    </source>
</evidence>
<dbReference type="Proteomes" id="UP000460718">
    <property type="component" value="Unassembled WGS sequence"/>
</dbReference>
<feature type="region of interest" description="Disordered" evidence="2">
    <location>
        <begin position="1"/>
        <end position="171"/>
    </location>
</feature>
<protein>
    <submittedName>
        <fullName evidence="4">Uncharacterized protein</fullName>
    </submittedName>
</protein>
<sequence length="218" mass="22756">MGEMGDRPGAQAQRPAALMRRSSGEFAARTPQPPQRFESLNPTGRAEPPSHSLLRPTPPSVRASESTAPDTAAKSVASSVSSTATPVSAPQPPATAVPAQASSSTSGALKRTTDSIESESSADIIEVDSADTDDAASEPDTTPADSTQHQMSDSNPAEDSDEHDGDVMNPDGCCCTKCMRNWAKTLTERMDQLEENVMGLKREVNQTASGHTASVSSA</sequence>
<feature type="compositionally biased region" description="Low complexity" evidence="2">
    <location>
        <begin position="71"/>
        <end position="88"/>
    </location>
</feature>
<comment type="caution">
    <text evidence="4">The sequence shown here is derived from an EMBL/GenBank/DDBJ whole genome shotgun (WGS) entry which is preliminary data.</text>
</comment>
<dbReference type="Proteomes" id="UP000440367">
    <property type="component" value="Unassembled WGS sequence"/>
</dbReference>
<dbReference type="EMBL" id="QXFW01000735">
    <property type="protein sequence ID" value="KAE9004193.1"/>
    <property type="molecule type" value="Genomic_DNA"/>
</dbReference>
<reference evidence="4 8" key="1">
    <citation type="submission" date="2018-09" db="EMBL/GenBank/DDBJ databases">
        <title>Genomic investigation of the strawberry pathogen Phytophthora fragariae indicates pathogenicity is determined by transcriptional variation in three key races.</title>
        <authorList>
            <person name="Adams T.M."/>
            <person name="Armitage A.D."/>
            <person name="Sobczyk M.K."/>
            <person name="Bates H.J."/>
            <person name="Dunwell J.M."/>
            <person name="Nellist C.F."/>
            <person name="Harrison R.J."/>
        </authorList>
    </citation>
    <scope>NUCLEOTIDE SEQUENCE [LARGE SCALE GENOMIC DNA]</scope>
    <source>
        <strain evidence="5 7">BC-1</strain>
        <strain evidence="3 6">NOV-9</strain>
        <strain evidence="4 8">SCRP245</strain>
    </source>
</reference>
<feature type="compositionally biased region" description="Acidic residues" evidence="2">
    <location>
        <begin position="125"/>
        <end position="137"/>
    </location>
</feature>
<dbReference type="AlphaFoldDB" id="A0A6A3KKD0"/>
<evidence type="ECO:0000256" key="1">
    <source>
        <dbReference type="SAM" id="Coils"/>
    </source>
</evidence>
<organism evidence="4 8">
    <name type="scientific">Phytophthora fragariae</name>
    <dbReference type="NCBI Taxonomy" id="53985"/>
    <lineage>
        <taxon>Eukaryota</taxon>
        <taxon>Sar</taxon>
        <taxon>Stramenopiles</taxon>
        <taxon>Oomycota</taxon>
        <taxon>Peronosporomycetes</taxon>
        <taxon>Peronosporales</taxon>
        <taxon>Peronosporaceae</taxon>
        <taxon>Phytophthora</taxon>
    </lineage>
</organism>
<evidence type="ECO:0000313" key="6">
    <source>
        <dbReference type="Proteomes" id="UP000429523"/>
    </source>
</evidence>
<feature type="compositionally biased region" description="Low complexity" evidence="2">
    <location>
        <begin position="96"/>
        <end position="106"/>
    </location>
</feature>
<dbReference type="EMBL" id="QXGD01000818">
    <property type="protein sequence ID" value="KAE9223529.1"/>
    <property type="molecule type" value="Genomic_DNA"/>
</dbReference>
<evidence type="ECO:0000256" key="2">
    <source>
        <dbReference type="SAM" id="MobiDB-lite"/>
    </source>
</evidence>